<dbReference type="RefSeq" id="WP_251801065.1">
    <property type="nucleotide sequence ID" value="NZ_JAMQOL010000038.1"/>
</dbReference>
<evidence type="ECO:0000313" key="8">
    <source>
        <dbReference type="Proteomes" id="UP001523216"/>
    </source>
</evidence>
<feature type="region of interest" description="Disordered" evidence="6">
    <location>
        <begin position="362"/>
        <end position="390"/>
    </location>
</feature>
<comment type="catalytic activity">
    <reaction evidence="4 5">
        <text>L-cysteine + L-glutamate + ATP = gamma-L-glutamyl-L-cysteine + ADP + phosphate + H(+)</text>
        <dbReference type="Rhea" id="RHEA:13285"/>
        <dbReference type="ChEBI" id="CHEBI:15378"/>
        <dbReference type="ChEBI" id="CHEBI:29985"/>
        <dbReference type="ChEBI" id="CHEBI:30616"/>
        <dbReference type="ChEBI" id="CHEBI:35235"/>
        <dbReference type="ChEBI" id="CHEBI:43474"/>
        <dbReference type="ChEBI" id="CHEBI:58173"/>
        <dbReference type="ChEBI" id="CHEBI:456216"/>
        <dbReference type="EC" id="6.3.2.2"/>
    </reaction>
</comment>
<organism evidence="7 8">
    <name type="scientific">Paractinoplanes hotanensis</name>
    <dbReference type="NCBI Taxonomy" id="2906497"/>
    <lineage>
        <taxon>Bacteria</taxon>
        <taxon>Bacillati</taxon>
        <taxon>Actinomycetota</taxon>
        <taxon>Actinomycetes</taxon>
        <taxon>Micromonosporales</taxon>
        <taxon>Micromonosporaceae</taxon>
        <taxon>Paractinoplanes</taxon>
    </lineage>
</organism>
<evidence type="ECO:0000256" key="4">
    <source>
        <dbReference type="ARBA" id="ARBA00048819"/>
    </source>
</evidence>
<keyword evidence="8" id="KW-1185">Reference proteome</keyword>
<reference evidence="7 8" key="1">
    <citation type="submission" date="2022-06" db="EMBL/GenBank/DDBJ databases">
        <title>Actinoplanes abujensis sp. nov., isolated from Nigerian arid soil.</title>
        <authorList>
            <person name="Ding P."/>
        </authorList>
    </citation>
    <scope>NUCLEOTIDE SEQUENCE [LARGE SCALE GENOMIC DNA]</scope>
    <source>
        <strain evidence="8">TRM88002</strain>
    </source>
</reference>
<dbReference type="PANTHER" id="PTHR36510">
    <property type="entry name" value="GLUTAMATE--CYSTEINE LIGASE 2-RELATED"/>
    <property type="match status" value="1"/>
</dbReference>
<proteinExistence type="inferred from homology"/>
<dbReference type="Pfam" id="PF04107">
    <property type="entry name" value="GCS2"/>
    <property type="match status" value="1"/>
</dbReference>
<dbReference type="InterPro" id="IPR011793">
    <property type="entry name" value="YbdK"/>
</dbReference>
<evidence type="ECO:0000256" key="5">
    <source>
        <dbReference type="HAMAP-Rule" id="MF_01609"/>
    </source>
</evidence>
<evidence type="ECO:0000256" key="6">
    <source>
        <dbReference type="SAM" id="MobiDB-lite"/>
    </source>
</evidence>
<dbReference type="EC" id="6.3.2.2" evidence="5"/>
<protein>
    <recommendedName>
        <fullName evidence="5">Putative glutamate--cysteine ligase 2</fullName>
        <ecNumber evidence="5">6.3.2.2</ecNumber>
    </recommendedName>
    <alternativeName>
        <fullName evidence="5">Gamma-glutamylcysteine synthetase 2</fullName>
        <shortName evidence="5">GCS 2</shortName>
        <shortName evidence="5">Gamma-GCS 2</shortName>
    </alternativeName>
</protein>
<dbReference type="HAMAP" id="MF_01609">
    <property type="entry name" value="Glu_cys_ligase_2"/>
    <property type="match status" value="1"/>
</dbReference>
<gene>
    <name evidence="7" type="ORF">LXN57_27220</name>
</gene>
<evidence type="ECO:0000256" key="1">
    <source>
        <dbReference type="ARBA" id="ARBA00022598"/>
    </source>
</evidence>
<dbReference type="NCBIfam" id="TIGR02050">
    <property type="entry name" value="gshA_cyan_rel"/>
    <property type="match status" value="1"/>
</dbReference>
<dbReference type="Proteomes" id="UP001523216">
    <property type="component" value="Unassembled WGS sequence"/>
</dbReference>
<dbReference type="PANTHER" id="PTHR36510:SF1">
    <property type="entry name" value="GLUTAMATE--CYSTEINE LIGASE 2-RELATED"/>
    <property type="match status" value="1"/>
</dbReference>
<dbReference type="NCBIfam" id="NF010041">
    <property type="entry name" value="PRK13517.1-1"/>
    <property type="match status" value="1"/>
</dbReference>
<evidence type="ECO:0000256" key="2">
    <source>
        <dbReference type="ARBA" id="ARBA00022741"/>
    </source>
</evidence>
<dbReference type="EMBL" id="JAMQOL010000038">
    <property type="protein sequence ID" value="MCM4081271.1"/>
    <property type="molecule type" value="Genomic_DNA"/>
</dbReference>
<comment type="caution">
    <text evidence="7">The sequence shown here is derived from an EMBL/GenBank/DDBJ whole genome shotgun (WGS) entry which is preliminary data.</text>
</comment>
<accession>A0ABT0Y5F2</accession>
<name>A0ABT0Y5F2_9ACTN</name>
<keyword evidence="3 5" id="KW-0067">ATP-binding</keyword>
<evidence type="ECO:0000313" key="7">
    <source>
        <dbReference type="EMBL" id="MCM4081271.1"/>
    </source>
</evidence>
<evidence type="ECO:0000256" key="3">
    <source>
        <dbReference type="ARBA" id="ARBA00022840"/>
    </source>
</evidence>
<comment type="function">
    <text evidence="5">ATP-dependent carboxylate-amine ligase which exhibits weak glutamate--cysteine ligase activity.</text>
</comment>
<dbReference type="InterPro" id="IPR006336">
    <property type="entry name" value="GCS2"/>
</dbReference>
<dbReference type="Gene3D" id="3.30.590.20">
    <property type="match status" value="1"/>
</dbReference>
<sequence>MKDQSPPTFGVEEEFLLLDPHNGRPVPKAPRVLRLLRGQPGPRAELMRYQVEVATRVCATTDELRAELRRLREIASDAARSCGCRLVASGTSPYPAPGLSALTENPRYRELARRYPVLTAVSGTCACHVHVGVPSRDTGVQVLNRLRPWLATLLALSANSPLEEGRDTGWASRRYPALARWPTGRPPSIWPDAAAYDRALHRLIERGAALDEGSVYWLARLSPRYPTVEVRVADVCPDIDTAVLVAVLVRGLVATCIAESRSGEPVPSVDGTTVRTSLQAAARYGLAGYAIDPWTGLRTDPWHLVNRLADQIGPTLASLGDERTARRLLRVVAGRGAGAERQRKAWNRASSPADLVAELTTTTWTTDPRQHGPRDPMIQDHSVHHHAAGR</sequence>
<keyword evidence="1 5" id="KW-0436">Ligase</keyword>
<dbReference type="GO" id="GO:0004357">
    <property type="term" value="F:glutamate-cysteine ligase activity"/>
    <property type="evidence" value="ECO:0007669"/>
    <property type="project" value="UniProtKB-EC"/>
</dbReference>
<feature type="compositionally biased region" description="Basic and acidic residues" evidence="6">
    <location>
        <begin position="368"/>
        <end position="382"/>
    </location>
</feature>
<keyword evidence="2 5" id="KW-0547">Nucleotide-binding</keyword>
<comment type="similarity">
    <text evidence="5">Belongs to the glutamate--cysteine ligase type 2 family. YbdK subfamily.</text>
</comment>
<dbReference type="SUPFAM" id="SSF55931">
    <property type="entry name" value="Glutamine synthetase/guanido kinase"/>
    <property type="match status" value="1"/>
</dbReference>
<dbReference type="InterPro" id="IPR014746">
    <property type="entry name" value="Gln_synth/guanido_kin_cat_dom"/>
</dbReference>
<dbReference type="InterPro" id="IPR050141">
    <property type="entry name" value="GCL_type2/YbdK_subfam"/>
</dbReference>